<gene>
    <name evidence="1" type="ORF">BGZ65_010515</name>
</gene>
<comment type="caution">
    <text evidence="1">The sequence shown here is derived from an EMBL/GenBank/DDBJ whole genome shotgun (WGS) entry which is preliminary data.</text>
</comment>
<keyword evidence="2" id="KW-1185">Reference proteome</keyword>
<reference evidence="1" key="1">
    <citation type="journal article" date="2020" name="Fungal Divers.">
        <title>Resolving the Mortierellaceae phylogeny through synthesis of multi-gene phylogenetics and phylogenomics.</title>
        <authorList>
            <person name="Vandepol N."/>
            <person name="Liber J."/>
            <person name="Desiro A."/>
            <person name="Na H."/>
            <person name="Kennedy M."/>
            <person name="Barry K."/>
            <person name="Grigoriev I.V."/>
            <person name="Miller A.N."/>
            <person name="O'Donnell K."/>
            <person name="Stajich J.E."/>
            <person name="Bonito G."/>
        </authorList>
    </citation>
    <scope>NUCLEOTIDE SEQUENCE</scope>
    <source>
        <strain evidence="1">MES-2147</strain>
    </source>
</reference>
<name>A0A9P6MDU5_9FUNG</name>
<accession>A0A9P6MDU5</accession>
<proteinExistence type="predicted"/>
<evidence type="ECO:0000313" key="1">
    <source>
        <dbReference type="EMBL" id="KAF9993904.1"/>
    </source>
</evidence>
<dbReference type="Proteomes" id="UP000749646">
    <property type="component" value="Unassembled WGS sequence"/>
</dbReference>
<feature type="non-terminal residue" evidence="1">
    <location>
        <position position="1"/>
    </location>
</feature>
<dbReference type="AlphaFoldDB" id="A0A9P6MDU5"/>
<protein>
    <submittedName>
        <fullName evidence="1">Uncharacterized protein</fullName>
    </submittedName>
</protein>
<evidence type="ECO:0000313" key="2">
    <source>
        <dbReference type="Proteomes" id="UP000749646"/>
    </source>
</evidence>
<organism evidence="1 2">
    <name type="scientific">Modicella reniformis</name>
    <dbReference type="NCBI Taxonomy" id="1440133"/>
    <lineage>
        <taxon>Eukaryota</taxon>
        <taxon>Fungi</taxon>
        <taxon>Fungi incertae sedis</taxon>
        <taxon>Mucoromycota</taxon>
        <taxon>Mortierellomycotina</taxon>
        <taxon>Mortierellomycetes</taxon>
        <taxon>Mortierellales</taxon>
        <taxon>Mortierellaceae</taxon>
        <taxon>Modicella</taxon>
    </lineage>
</organism>
<dbReference type="EMBL" id="JAAAHW010001709">
    <property type="protein sequence ID" value="KAF9993904.1"/>
    <property type="molecule type" value="Genomic_DNA"/>
</dbReference>
<sequence length="92" mass="10771">RLQFALEETHNNTTPILGHKLSPSHIHTLFFLMYPLDPLNTQDLRWQTARVSGPKLIRKRPMLRTHLRNEVKLEPHRKAFLARKGSHSTLTN</sequence>